<dbReference type="Proteomes" id="UP000683139">
    <property type="component" value="Unassembled WGS sequence"/>
</dbReference>
<gene>
    <name evidence="4" type="ORF">J40TS1_38750</name>
</gene>
<sequence length="188" mass="21573">MAAKREEIINYALRLIRCRSFSSFSYADIAREMQMTKAAVHYHFEKKDDLGIAVCELIEKKLFMSFEQCLHAIKEGKGHPWSFIESRVNTIATDEICPILSLQSDYENLSEQLKAKIKHLSLYEIELLGDLVKEYAPASKHDELVVSTLMSIKGALQYRRIVGEALFAETVAAVKKQFYTFLEDKVEN</sequence>
<evidence type="ECO:0000313" key="4">
    <source>
        <dbReference type="EMBL" id="GIP18233.1"/>
    </source>
</evidence>
<keyword evidence="1 2" id="KW-0238">DNA-binding</keyword>
<reference evidence="4" key="1">
    <citation type="submission" date="2021-03" db="EMBL/GenBank/DDBJ databases">
        <title>Antimicrobial resistance genes in bacteria isolated from Japanese honey, and their potential for conferring macrolide and lincosamide resistance in the American foulbrood pathogen Paenibacillus larvae.</title>
        <authorList>
            <person name="Okamoto M."/>
            <person name="Kumagai M."/>
            <person name="Kanamori H."/>
            <person name="Takamatsu D."/>
        </authorList>
    </citation>
    <scope>NUCLEOTIDE SEQUENCE</scope>
    <source>
        <strain evidence="4">J40TS1</strain>
    </source>
</reference>
<dbReference type="Pfam" id="PF00440">
    <property type="entry name" value="TetR_N"/>
    <property type="match status" value="1"/>
</dbReference>
<feature type="DNA-binding region" description="H-T-H motif" evidence="2">
    <location>
        <begin position="25"/>
        <end position="44"/>
    </location>
</feature>
<feature type="domain" description="HTH tetR-type" evidence="3">
    <location>
        <begin position="2"/>
        <end position="62"/>
    </location>
</feature>
<keyword evidence="5" id="KW-1185">Reference proteome</keyword>
<dbReference type="SUPFAM" id="SSF46689">
    <property type="entry name" value="Homeodomain-like"/>
    <property type="match status" value="1"/>
</dbReference>
<dbReference type="AlphaFoldDB" id="A0A920D071"/>
<dbReference type="GO" id="GO:0003677">
    <property type="term" value="F:DNA binding"/>
    <property type="evidence" value="ECO:0007669"/>
    <property type="project" value="UniProtKB-UniRule"/>
</dbReference>
<dbReference type="RefSeq" id="WP_213518430.1">
    <property type="nucleotide sequence ID" value="NZ_BOSE01000008.1"/>
</dbReference>
<dbReference type="Gene3D" id="1.10.357.10">
    <property type="entry name" value="Tetracycline Repressor, domain 2"/>
    <property type="match status" value="1"/>
</dbReference>
<evidence type="ECO:0000259" key="3">
    <source>
        <dbReference type="PROSITE" id="PS50977"/>
    </source>
</evidence>
<name>A0A920D071_9BACL</name>
<dbReference type="InterPro" id="IPR009057">
    <property type="entry name" value="Homeodomain-like_sf"/>
</dbReference>
<comment type="caution">
    <text evidence="4">The sequence shown here is derived from an EMBL/GenBank/DDBJ whole genome shotgun (WGS) entry which is preliminary data.</text>
</comment>
<evidence type="ECO:0000313" key="5">
    <source>
        <dbReference type="Proteomes" id="UP000683139"/>
    </source>
</evidence>
<dbReference type="PROSITE" id="PS50977">
    <property type="entry name" value="HTH_TETR_2"/>
    <property type="match status" value="1"/>
</dbReference>
<dbReference type="InterPro" id="IPR001647">
    <property type="entry name" value="HTH_TetR"/>
</dbReference>
<organism evidence="4 5">
    <name type="scientific">Paenibacillus montaniterrae</name>
    <dbReference type="NCBI Taxonomy" id="429341"/>
    <lineage>
        <taxon>Bacteria</taxon>
        <taxon>Bacillati</taxon>
        <taxon>Bacillota</taxon>
        <taxon>Bacilli</taxon>
        <taxon>Bacillales</taxon>
        <taxon>Paenibacillaceae</taxon>
        <taxon>Paenibacillus</taxon>
    </lineage>
</organism>
<protein>
    <submittedName>
        <fullName evidence="4">TetR family transcriptional regulator</fullName>
    </submittedName>
</protein>
<proteinExistence type="predicted"/>
<evidence type="ECO:0000256" key="2">
    <source>
        <dbReference type="PROSITE-ProRule" id="PRU00335"/>
    </source>
</evidence>
<evidence type="ECO:0000256" key="1">
    <source>
        <dbReference type="ARBA" id="ARBA00023125"/>
    </source>
</evidence>
<accession>A0A920D071</accession>
<dbReference type="EMBL" id="BOSE01000008">
    <property type="protein sequence ID" value="GIP18233.1"/>
    <property type="molecule type" value="Genomic_DNA"/>
</dbReference>